<comment type="similarity">
    <text evidence="7">Belongs to the ATPase delta chain family.</text>
</comment>
<keyword evidence="6 7" id="KW-0066">ATP synthesis</keyword>
<comment type="function">
    <text evidence="7">This protein is part of the stalk that links CF(0) to CF(1). It either transmits conformational changes from CF(0) to CF(1) or is implicated in proton conduction.</text>
</comment>
<keyword evidence="2 7" id="KW-0813">Transport</keyword>
<keyword evidence="5 7" id="KW-0472">Membrane</keyword>
<name>A0A1C9U4R9_9BACT</name>
<sequence>MLAPEVAHKYAHALFMAVQHKKILDAADSQILGLRELLVKDRTLLDFLDAPQVSDDKKEELIRTVFAPRVERVILEFMLLLVRKRRTKYLPEIANEFDRLVKVEKGIGKVTVITAVPLAEVEERSLISRLAKKTGLTIELETRVEPAIIGGMITILHNQIIDGSIRHQLQLIEQELSKVKVA</sequence>
<dbReference type="InterPro" id="IPR026015">
    <property type="entry name" value="ATP_synth_OSCP/delta_N_sf"/>
</dbReference>
<dbReference type="EMBL" id="KT982360">
    <property type="protein sequence ID" value="AOR51137.1"/>
    <property type="molecule type" value="Genomic_DNA"/>
</dbReference>
<dbReference type="PANTHER" id="PTHR11910">
    <property type="entry name" value="ATP SYNTHASE DELTA CHAIN"/>
    <property type="match status" value="1"/>
</dbReference>
<keyword evidence="7" id="KW-0139">CF(1)</keyword>
<evidence type="ECO:0000256" key="7">
    <source>
        <dbReference type="HAMAP-Rule" id="MF_01416"/>
    </source>
</evidence>
<evidence type="ECO:0000256" key="6">
    <source>
        <dbReference type="ARBA" id="ARBA00023310"/>
    </source>
</evidence>
<dbReference type="NCBIfam" id="TIGR01145">
    <property type="entry name" value="ATP_synt_delta"/>
    <property type="match status" value="1"/>
</dbReference>
<organism evidence="8">
    <name type="scientific">uncultured bacterium pAW1</name>
    <dbReference type="NCBI Taxonomy" id="1781155"/>
    <lineage>
        <taxon>Bacteria</taxon>
        <taxon>environmental samples</taxon>
    </lineage>
</organism>
<evidence type="ECO:0000256" key="1">
    <source>
        <dbReference type="ARBA" id="ARBA00004370"/>
    </source>
</evidence>
<comment type="subcellular location">
    <subcellularLocation>
        <location evidence="7">Cell membrane</location>
        <topology evidence="7">Peripheral membrane protein</topology>
    </subcellularLocation>
    <subcellularLocation>
        <location evidence="1">Membrane</location>
    </subcellularLocation>
</comment>
<evidence type="ECO:0000256" key="3">
    <source>
        <dbReference type="ARBA" id="ARBA00022781"/>
    </source>
</evidence>
<evidence type="ECO:0000256" key="2">
    <source>
        <dbReference type="ARBA" id="ARBA00022448"/>
    </source>
</evidence>
<dbReference type="GO" id="GO:0046933">
    <property type="term" value="F:proton-transporting ATP synthase activity, rotational mechanism"/>
    <property type="evidence" value="ECO:0007669"/>
    <property type="project" value="UniProtKB-UniRule"/>
</dbReference>
<evidence type="ECO:0000256" key="4">
    <source>
        <dbReference type="ARBA" id="ARBA00023065"/>
    </source>
</evidence>
<proteinExistence type="inferred from homology"/>
<comment type="function">
    <text evidence="7">F(1)F(0) ATP synthase produces ATP from ADP in the presence of a proton or sodium gradient. F-type ATPases consist of two structural domains, F(1) containing the extramembraneous catalytic core and F(0) containing the membrane proton channel, linked together by a central stalk and a peripheral stalk. During catalysis, ATP synthesis in the catalytic domain of F(1) is coupled via a rotary mechanism of the central stalk subunits to proton translocation.</text>
</comment>
<keyword evidence="7" id="KW-1003">Cell membrane</keyword>
<dbReference type="InterPro" id="IPR000711">
    <property type="entry name" value="ATPase_OSCP/dsu"/>
</dbReference>
<accession>A0A1C9U4R9</accession>
<reference evidence="8" key="1">
    <citation type="journal article" date="2016" name="Sci. Rep.">
        <title>Triclosan Resistome from Metagenome Reveals Diverse Enoyl Acyl Carrier Protein Reductases and Selective Enrichment of Triclosan Resistance Genes.</title>
        <authorList>
            <person name="Khan R."/>
            <person name="Kong H.G."/>
            <person name="Jung Y.H."/>
            <person name="Choi J."/>
            <person name="Baek K.Y."/>
            <person name="Hwang E.C."/>
            <person name="Lee S.W."/>
        </authorList>
    </citation>
    <scope>NUCLEOTIDE SEQUENCE</scope>
</reference>
<dbReference type="PRINTS" id="PR00125">
    <property type="entry name" value="ATPASEDELTA"/>
</dbReference>
<dbReference type="SUPFAM" id="SSF47928">
    <property type="entry name" value="N-terminal domain of the delta subunit of the F1F0-ATP synthase"/>
    <property type="match status" value="1"/>
</dbReference>
<dbReference type="Gene3D" id="1.10.520.20">
    <property type="entry name" value="N-terminal domain of the delta subunit of the F1F0-ATP synthase"/>
    <property type="match status" value="1"/>
</dbReference>
<keyword evidence="4 7" id="KW-0406">Ion transport</keyword>
<evidence type="ECO:0000256" key="5">
    <source>
        <dbReference type="ARBA" id="ARBA00023136"/>
    </source>
</evidence>
<dbReference type="GO" id="GO:0005886">
    <property type="term" value="C:plasma membrane"/>
    <property type="evidence" value="ECO:0007669"/>
    <property type="project" value="UniProtKB-SubCell"/>
</dbReference>
<dbReference type="HAMAP" id="MF_01416">
    <property type="entry name" value="ATP_synth_delta_bact"/>
    <property type="match status" value="1"/>
</dbReference>
<dbReference type="AlphaFoldDB" id="A0A1C9U4R9"/>
<dbReference type="Pfam" id="PF00213">
    <property type="entry name" value="OSCP"/>
    <property type="match status" value="1"/>
</dbReference>
<protein>
    <recommendedName>
        <fullName evidence="7">ATP synthase subunit delta</fullName>
    </recommendedName>
    <alternativeName>
        <fullName evidence="7">ATP synthase F(1) sector subunit delta</fullName>
    </alternativeName>
    <alternativeName>
        <fullName evidence="7">F-type ATPase subunit delta</fullName>
        <shortName evidence="7">F-ATPase subunit delta</shortName>
    </alternativeName>
</protein>
<dbReference type="GO" id="GO:0045259">
    <property type="term" value="C:proton-transporting ATP synthase complex"/>
    <property type="evidence" value="ECO:0007669"/>
    <property type="project" value="UniProtKB-KW"/>
</dbReference>
<keyword evidence="3 7" id="KW-0375">Hydrogen ion transport</keyword>
<evidence type="ECO:0000313" key="8">
    <source>
        <dbReference type="EMBL" id="AOR51137.1"/>
    </source>
</evidence>
<gene>
    <name evidence="7" type="primary">atpH</name>
</gene>